<dbReference type="CDD" id="cd06849">
    <property type="entry name" value="lipoyl_domain"/>
    <property type="match status" value="1"/>
</dbReference>
<dbReference type="InterPro" id="IPR004167">
    <property type="entry name" value="PSBD"/>
</dbReference>
<dbReference type="InterPro" id="IPR050743">
    <property type="entry name" value="2-oxoacid_DH_E2_comp"/>
</dbReference>
<dbReference type="PROSITE" id="PS00189">
    <property type="entry name" value="LIPOYL"/>
    <property type="match status" value="1"/>
</dbReference>
<dbReference type="SUPFAM" id="SSF47005">
    <property type="entry name" value="Peripheral subunit-binding domain of 2-oxo acid dehydrogenase complex"/>
    <property type="match status" value="2"/>
</dbReference>
<dbReference type="Gene3D" id="4.10.320.10">
    <property type="entry name" value="E3-binding domain"/>
    <property type="match status" value="2"/>
</dbReference>
<evidence type="ECO:0000259" key="8">
    <source>
        <dbReference type="PROSITE" id="PS50968"/>
    </source>
</evidence>
<comment type="similarity">
    <text evidence="2 6">Belongs to the 2-oxoacid dehydrogenase family.</text>
</comment>
<dbReference type="InterPro" id="IPR000089">
    <property type="entry name" value="Biotin_lipoyl"/>
</dbReference>
<evidence type="ECO:0000256" key="3">
    <source>
        <dbReference type="ARBA" id="ARBA00022679"/>
    </source>
</evidence>
<dbReference type="InterPro" id="IPR036625">
    <property type="entry name" value="E3-bd_dom_sf"/>
</dbReference>
<dbReference type="SUPFAM" id="SSF52777">
    <property type="entry name" value="CoA-dependent acyltransferases"/>
    <property type="match status" value="1"/>
</dbReference>
<dbReference type="Proteomes" id="UP000830167">
    <property type="component" value="Chromosome"/>
</dbReference>
<reference evidence="10" key="1">
    <citation type="submission" date="2021-12" db="EMBL/GenBank/DDBJ databases">
        <title>Alicyclobacillaceae gen. nov., sp. nov., isolated from chalcocite enrichment system.</title>
        <authorList>
            <person name="Jiang Z."/>
        </authorList>
    </citation>
    <scope>NUCLEOTIDE SEQUENCE</scope>
    <source>
        <strain evidence="10">MYW30-H2</strain>
    </source>
</reference>
<name>A0ABY4CLV2_9BACL</name>
<dbReference type="EC" id="2.3.1.-" evidence="6"/>
<dbReference type="Gene3D" id="3.30.559.10">
    <property type="entry name" value="Chloramphenicol acetyltransferase-like domain"/>
    <property type="match status" value="1"/>
</dbReference>
<dbReference type="Pfam" id="PF00198">
    <property type="entry name" value="2-oxoacid_dh"/>
    <property type="match status" value="1"/>
</dbReference>
<accession>A0ABY4CLV2</accession>
<feature type="domain" description="Peripheral subunit-binding (PSBD)" evidence="9">
    <location>
        <begin position="119"/>
        <end position="156"/>
    </location>
</feature>
<feature type="compositionally biased region" description="Basic and acidic residues" evidence="7">
    <location>
        <begin position="100"/>
        <end position="118"/>
    </location>
</feature>
<dbReference type="InterPro" id="IPR023213">
    <property type="entry name" value="CAT-like_dom_sf"/>
</dbReference>
<evidence type="ECO:0000313" key="11">
    <source>
        <dbReference type="Proteomes" id="UP000830167"/>
    </source>
</evidence>
<dbReference type="RefSeq" id="WP_347437091.1">
    <property type="nucleotide sequence ID" value="NZ_CP089291.1"/>
</dbReference>
<evidence type="ECO:0000256" key="4">
    <source>
        <dbReference type="ARBA" id="ARBA00022823"/>
    </source>
</evidence>
<dbReference type="Gene3D" id="2.40.50.100">
    <property type="match status" value="1"/>
</dbReference>
<dbReference type="PANTHER" id="PTHR43178">
    <property type="entry name" value="DIHYDROLIPOAMIDE ACETYLTRANSFERASE COMPONENT OF PYRUVATE DEHYDROGENASE COMPLEX"/>
    <property type="match status" value="1"/>
</dbReference>
<sequence>MATEIFMPKLSMTMKTGTILKWFKQVGDDVQVNDVLLEVETDKISIEVEAYGSGKLLKIYYDEDAVVPVNQVIGYIGAEDEAIPDTPPILGESVDTEEQVQAKEPPKEEMKVEEPEKVRATPAARRAAKETGVSLLDVTGTGPNGRIHEADVKTFAATIQESDVKATPLARKVAQAESIPLASVTGTGVQGKIRKDDVLNNIPSTPVVQTSIVTQDKQIKVEGVRKIIAQRMAQSAFTAPHVTLVSEVDMSRSIEMRTSLLPVIEKQTGFRLSYTEIIMKAVSHALVLHPSVNASLEGDYIVQHSNVNIGLAVSIPNGLIVPVVKDTQRKGLSELTSDCKNLANLSRTGKLLPDHMTGGTFTISNLGMYAIDAFTPIINQPESAILGVGRIQEKPVGVNGTIVLRPMMTLSLSFDHRVIDGAPAAEFLQTVKDILENPYRMIV</sequence>
<evidence type="ECO:0000256" key="5">
    <source>
        <dbReference type="ARBA" id="ARBA00023315"/>
    </source>
</evidence>
<evidence type="ECO:0000313" key="10">
    <source>
        <dbReference type="EMBL" id="UOF90397.1"/>
    </source>
</evidence>
<dbReference type="PANTHER" id="PTHR43178:SF5">
    <property type="entry name" value="LIPOAMIDE ACYLTRANSFERASE COMPONENT OF BRANCHED-CHAIN ALPHA-KETO ACID DEHYDROGENASE COMPLEX, MITOCHONDRIAL"/>
    <property type="match status" value="1"/>
</dbReference>
<keyword evidence="3 6" id="KW-0808">Transferase</keyword>
<dbReference type="InterPro" id="IPR001078">
    <property type="entry name" value="2-oxoacid_DH_actylTfrase"/>
</dbReference>
<dbReference type="Pfam" id="PF00364">
    <property type="entry name" value="Biotin_lipoyl"/>
    <property type="match status" value="1"/>
</dbReference>
<keyword evidence="4 6" id="KW-0450">Lipoyl</keyword>
<evidence type="ECO:0000256" key="6">
    <source>
        <dbReference type="RuleBase" id="RU003423"/>
    </source>
</evidence>
<dbReference type="SUPFAM" id="SSF51230">
    <property type="entry name" value="Single hybrid motif"/>
    <property type="match status" value="1"/>
</dbReference>
<evidence type="ECO:0000256" key="2">
    <source>
        <dbReference type="ARBA" id="ARBA00007317"/>
    </source>
</evidence>
<evidence type="ECO:0000259" key="9">
    <source>
        <dbReference type="PROSITE" id="PS51826"/>
    </source>
</evidence>
<keyword evidence="5 6" id="KW-0012">Acyltransferase</keyword>
<feature type="domain" description="Lipoyl-binding" evidence="8">
    <location>
        <begin position="2"/>
        <end position="77"/>
    </location>
</feature>
<dbReference type="InterPro" id="IPR003016">
    <property type="entry name" value="2-oxoA_DH_lipoyl-BS"/>
</dbReference>
<dbReference type="InterPro" id="IPR011053">
    <property type="entry name" value="Single_hybrid_motif"/>
</dbReference>
<dbReference type="PROSITE" id="PS51826">
    <property type="entry name" value="PSBD"/>
    <property type="match status" value="2"/>
</dbReference>
<protein>
    <recommendedName>
        <fullName evidence="6">Dihydrolipoamide acetyltransferase component of pyruvate dehydrogenase complex</fullName>
        <ecNumber evidence="6">2.3.1.-</ecNumber>
    </recommendedName>
</protein>
<organism evidence="10 11">
    <name type="scientific">Fodinisporobacter ferrooxydans</name>
    <dbReference type="NCBI Taxonomy" id="2901836"/>
    <lineage>
        <taxon>Bacteria</taxon>
        <taxon>Bacillati</taxon>
        <taxon>Bacillota</taxon>
        <taxon>Bacilli</taxon>
        <taxon>Bacillales</taxon>
        <taxon>Alicyclobacillaceae</taxon>
        <taxon>Fodinisporobacter</taxon>
    </lineage>
</organism>
<comment type="cofactor">
    <cofactor evidence="1 6">
        <name>(R)-lipoate</name>
        <dbReference type="ChEBI" id="CHEBI:83088"/>
    </cofactor>
</comment>
<keyword evidence="11" id="KW-1185">Reference proteome</keyword>
<evidence type="ECO:0000256" key="1">
    <source>
        <dbReference type="ARBA" id="ARBA00001938"/>
    </source>
</evidence>
<dbReference type="Pfam" id="PF02817">
    <property type="entry name" value="E3_binding"/>
    <property type="match status" value="2"/>
</dbReference>
<gene>
    <name evidence="10" type="ORF">LSG31_21495</name>
</gene>
<feature type="domain" description="Peripheral subunit-binding (PSBD)" evidence="9">
    <location>
        <begin position="165"/>
        <end position="202"/>
    </location>
</feature>
<dbReference type="EMBL" id="CP089291">
    <property type="protein sequence ID" value="UOF90397.1"/>
    <property type="molecule type" value="Genomic_DNA"/>
</dbReference>
<dbReference type="PROSITE" id="PS50968">
    <property type="entry name" value="BIOTINYL_LIPOYL"/>
    <property type="match status" value="1"/>
</dbReference>
<feature type="region of interest" description="Disordered" evidence="7">
    <location>
        <begin position="87"/>
        <end position="118"/>
    </location>
</feature>
<proteinExistence type="inferred from homology"/>
<evidence type="ECO:0000256" key="7">
    <source>
        <dbReference type="SAM" id="MobiDB-lite"/>
    </source>
</evidence>